<organism evidence="1 2">
    <name type="scientific">Sphingomonas parapaucimobilis NBRC 15100</name>
    <dbReference type="NCBI Taxonomy" id="1219049"/>
    <lineage>
        <taxon>Bacteria</taxon>
        <taxon>Pseudomonadati</taxon>
        <taxon>Pseudomonadota</taxon>
        <taxon>Alphaproteobacteria</taxon>
        <taxon>Sphingomonadales</taxon>
        <taxon>Sphingomonadaceae</taxon>
        <taxon>Sphingomonas</taxon>
    </lineage>
</organism>
<keyword evidence="2" id="KW-1185">Reference proteome</keyword>
<protein>
    <submittedName>
        <fullName evidence="1">Uncharacterized protein</fullName>
    </submittedName>
</protein>
<gene>
    <name evidence="1" type="ORF">SP5_070_00600</name>
</gene>
<reference evidence="1 2" key="1">
    <citation type="submission" date="2014-11" db="EMBL/GenBank/DDBJ databases">
        <title>Whole genome shotgun sequence of Sphingomonas parapaucimobilis NBRC 15100.</title>
        <authorList>
            <person name="Katano-Makiyama Y."/>
            <person name="Hosoyama A."/>
            <person name="Hashimoto M."/>
            <person name="Hosoyama Y."/>
            <person name="Noguchi M."/>
            <person name="Numata M."/>
            <person name="Tsuchikane K."/>
            <person name="Hirakata S."/>
            <person name="Uohara A."/>
            <person name="Shimodaira J."/>
            <person name="Ohji S."/>
            <person name="Ichikawa N."/>
            <person name="Kimura A."/>
            <person name="Yamazoe A."/>
            <person name="Fujita N."/>
        </authorList>
    </citation>
    <scope>NUCLEOTIDE SEQUENCE [LARGE SCALE GENOMIC DNA]</scope>
    <source>
        <strain evidence="1 2">NBRC 15100</strain>
    </source>
</reference>
<evidence type="ECO:0000313" key="2">
    <source>
        <dbReference type="Proteomes" id="UP000032305"/>
    </source>
</evidence>
<comment type="caution">
    <text evidence="1">The sequence shown here is derived from an EMBL/GenBank/DDBJ whole genome shotgun (WGS) entry which is preliminary data.</text>
</comment>
<dbReference type="EMBL" id="BBPI01000070">
    <property type="protein sequence ID" value="GAM01977.1"/>
    <property type="molecule type" value="Genomic_DNA"/>
</dbReference>
<dbReference type="Proteomes" id="UP000032305">
    <property type="component" value="Unassembled WGS sequence"/>
</dbReference>
<accession>A0A0A1W9V4</accession>
<dbReference type="AlphaFoldDB" id="A0A0A1W9V4"/>
<name>A0A0A1W9V4_9SPHN</name>
<proteinExistence type="predicted"/>
<sequence length="68" mass="7285">MQTSSARAPKPNKRKGRAVAAARPDLNIHHISNEVDTTAVLRLQRLAAFGMSQSRAYLIASLAWGAAA</sequence>
<evidence type="ECO:0000313" key="1">
    <source>
        <dbReference type="EMBL" id="GAM01977.1"/>
    </source>
</evidence>